<organism evidence="1 2">
    <name type="scientific">Paracoccidioides lutzii (strain ATCC MYA-826 / Pb01)</name>
    <name type="common">Paracoccidioides brasiliensis</name>
    <dbReference type="NCBI Taxonomy" id="502779"/>
    <lineage>
        <taxon>Eukaryota</taxon>
        <taxon>Fungi</taxon>
        <taxon>Dikarya</taxon>
        <taxon>Ascomycota</taxon>
        <taxon>Pezizomycotina</taxon>
        <taxon>Eurotiomycetes</taxon>
        <taxon>Eurotiomycetidae</taxon>
        <taxon>Onygenales</taxon>
        <taxon>Ajellomycetaceae</taxon>
        <taxon>Paracoccidioides</taxon>
    </lineage>
</organism>
<dbReference type="Proteomes" id="UP000002059">
    <property type="component" value="Partially assembled WGS sequence"/>
</dbReference>
<dbReference type="EMBL" id="KN293993">
    <property type="protein sequence ID" value="EEH38363.2"/>
    <property type="molecule type" value="Genomic_DNA"/>
</dbReference>
<keyword evidence="2" id="KW-1185">Reference proteome</keyword>
<name>C1GRY9_PARBA</name>
<accession>C1GRY9</accession>
<protein>
    <submittedName>
        <fullName evidence="1">Uncharacterized protein</fullName>
    </submittedName>
</protein>
<evidence type="ECO:0000313" key="1">
    <source>
        <dbReference type="EMBL" id="EEH38363.2"/>
    </source>
</evidence>
<dbReference type="RefSeq" id="XP_015701081.1">
    <property type="nucleotide sequence ID" value="XM_015844300.1"/>
</dbReference>
<gene>
    <name evidence="1" type="ORF">PAAG_01284</name>
</gene>
<dbReference type="AlphaFoldDB" id="C1GRY9"/>
<dbReference type="HOGENOM" id="CLU_2197714_0_0_1"/>
<reference evidence="1 2" key="1">
    <citation type="journal article" date="2011" name="PLoS Genet.">
        <title>Comparative genomic analysis of human fungal pathogens causing paracoccidioidomycosis.</title>
        <authorList>
            <person name="Desjardins C.A."/>
            <person name="Champion M.D."/>
            <person name="Holder J.W."/>
            <person name="Muszewska A."/>
            <person name="Goldberg J."/>
            <person name="Bailao A.M."/>
            <person name="Brigido M.M."/>
            <person name="Ferreira M.E."/>
            <person name="Garcia A.M."/>
            <person name="Grynberg M."/>
            <person name="Gujja S."/>
            <person name="Heiman D.I."/>
            <person name="Henn M.R."/>
            <person name="Kodira C.D."/>
            <person name="Leon-Narvaez H."/>
            <person name="Longo L.V."/>
            <person name="Ma L.J."/>
            <person name="Malavazi I."/>
            <person name="Matsuo A.L."/>
            <person name="Morais F.V."/>
            <person name="Pereira M."/>
            <person name="Rodriguez-Brito S."/>
            <person name="Sakthikumar S."/>
            <person name="Salem-Izacc S.M."/>
            <person name="Sykes S.M."/>
            <person name="Teixeira M.M."/>
            <person name="Vallejo M.C."/>
            <person name="Walter M.E."/>
            <person name="Yandava C."/>
            <person name="Young S."/>
            <person name="Zeng Q."/>
            <person name="Zucker J."/>
            <person name="Felipe M.S."/>
            <person name="Goldman G.H."/>
            <person name="Haas B.J."/>
            <person name="McEwen J.G."/>
            <person name="Nino-Vega G."/>
            <person name="Puccia R."/>
            <person name="San-Blas G."/>
            <person name="Soares C.M."/>
            <person name="Birren B.W."/>
            <person name="Cuomo C.A."/>
        </authorList>
    </citation>
    <scope>NUCLEOTIDE SEQUENCE [LARGE SCALE GENOMIC DNA]</scope>
    <source>
        <strain evidence="2">ATCC MYA-826 / Pb01</strain>
    </source>
</reference>
<dbReference type="VEuPathDB" id="FungiDB:PAAG_01284"/>
<proteinExistence type="predicted"/>
<evidence type="ECO:0000313" key="2">
    <source>
        <dbReference type="Proteomes" id="UP000002059"/>
    </source>
</evidence>
<dbReference type="KEGG" id="pbl:PAAG_01284"/>
<sequence>METRGWFTGFHLRQHTALAASDSTAAVLNVPALESGTSSKCRKKLARVADSSSDPSQPYFLLFRGGEKQISLECSKPALSRATVSADATVPALSPAPHAPVSYPGHTI</sequence>
<dbReference type="GeneID" id="9100293"/>